<reference evidence="3" key="1">
    <citation type="submission" date="2017-04" db="EMBL/GenBank/DDBJ databases">
        <title>Function of individual gut microbiota members based on whole genome sequencing of pure cultures obtained from chicken caecum.</title>
        <authorList>
            <person name="Medvecky M."/>
            <person name="Cejkova D."/>
            <person name="Polansky O."/>
            <person name="Karasova D."/>
            <person name="Kubasova T."/>
            <person name="Cizek A."/>
            <person name="Rychlik I."/>
        </authorList>
    </citation>
    <scope>NUCLEOTIDE SEQUENCE [LARGE SCALE GENOMIC DNA]</scope>
    <source>
        <strain evidence="3">An5</strain>
    </source>
</reference>
<evidence type="ECO:0000259" key="1">
    <source>
        <dbReference type="Pfam" id="PF04326"/>
    </source>
</evidence>
<feature type="domain" description="Schlafen AlbA-2" evidence="1">
    <location>
        <begin position="3"/>
        <end position="108"/>
    </location>
</feature>
<dbReference type="PANTHER" id="PTHR30595:SF6">
    <property type="entry name" value="SCHLAFEN ALBA-2 DOMAIN-CONTAINING PROTEIN"/>
    <property type="match status" value="1"/>
</dbReference>
<dbReference type="PANTHER" id="PTHR30595">
    <property type="entry name" value="GLPR-RELATED TRANSCRIPTIONAL REPRESSOR"/>
    <property type="match status" value="1"/>
</dbReference>
<dbReference type="InterPro" id="IPR038475">
    <property type="entry name" value="RecG_C_sf"/>
</dbReference>
<dbReference type="EMBL" id="NFIE01000003">
    <property type="protein sequence ID" value="OUN89564.1"/>
    <property type="molecule type" value="Genomic_DNA"/>
</dbReference>
<dbReference type="OrthoDB" id="3175437at2"/>
<dbReference type="AlphaFoldDB" id="A0A1Y3XVI4"/>
<sequence>MREGKTLEFKSAVTASFLKTVSAFANYDGGSIVFGVNDAGEPIGLEDPVRTCLDIENRINDSISPIPDYSLVVHEASKTVELSVKSGLATPYLYRAKAYKRADSATVEVDRTDFTRLVLAGNNLNFEQLPAAKQNLKFSYLGSVVQKALGLEYFNEDTLKTLNLLSADGAYNNAAAILADESDFPGIDVARFGESVSVILKRATYEGACLLDEFDKTIELFKDAYCYEVVRDVQRELIETIPMRAFREALANAVVHRTWDIAARVRVSMYPDRVEISSPGGLPAGMFEETYLSGMVSVMRNPILANVFYRLDIIEAFGTGVRRIKEAYEQSLTKPMFTITEHAISVALPLVKSDIGLTDDQRRVYDLLSAVRPMAVGELLEGVDFSRSKLTKILQHLVSLGVVETSGVARGTKYRRLA</sequence>
<dbReference type="Gene3D" id="3.30.565.60">
    <property type="match status" value="1"/>
</dbReference>
<proteinExistence type="predicted"/>
<dbReference type="InterPro" id="IPR036390">
    <property type="entry name" value="WH_DNA-bd_sf"/>
</dbReference>
<name>A0A1Y3XVI4_9ACTN</name>
<dbReference type="InterPro" id="IPR036388">
    <property type="entry name" value="WH-like_DNA-bd_sf"/>
</dbReference>
<dbReference type="SUPFAM" id="SSF46785">
    <property type="entry name" value="Winged helix' DNA-binding domain"/>
    <property type="match status" value="1"/>
</dbReference>
<organism evidence="2 3">
    <name type="scientific">[Collinsella] massiliensis</name>
    <dbReference type="NCBI Taxonomy" id="1232426"/>
    <lineage>
        <taxon>Bacteria</taxon>
        <taxon>Bacillati</taxon>
        <taxon>Actinomycetota</taxon>
        <taxon>Coriobacteriia</taxon>
        <taxon>Coriobacteriales</taxon>
        <taxon>Coriobacteriaceae</taxon>
        <taxon>Enorma</taxon>
    </lineage>
</organism>
<dbReference type="Gene3D" id="3.30.950.30">
    <property type="entry name" value="Schlafen, AAA domain"/>
    <property type="match status" value="1"/>
</dbReference>
<dbReference type="Pfam" id="PF13749">
    <property type="entry name" value="HATPase_c_4"/>
    <property type="match status" value="1"/>
</dbReference>
<dbReference type="InterPro" id="IPR038461">
    <property type="entry name" value="Schlafen_AlbA_2_dom_sf"/>
</dbReference>
<dbReference type="InterPro" id="IPR007421">
    <property type="entry name" value="Schlafen_AlbA_2_dom"/>
</dbReference>
<dbReference type="Gene3D" id="1.10.10.10">
    <property type="entry name" value="Winged helix-like DNA-binding domain superfamily/Winged helix DNA-binding domain"/>
    <property type="match status" value="1"/>
</dbReference>
<evidence type="ECO:0000313" key="2">
    <source>
        <dbReference type="EMBL" id="OUN89564.1"/>
    </source>
</evidence>
<comment type="caution">
    <text evidence="2">The sequence shown here is derived from an EMBL/GenBank/DDBJ whole genome shotgun (WGS) entry which is preliminary data.</text>
</comment>
<evidence type="ECO:0000313" key="3">
    <source>
        <dbReference type="Proteomes" id="UP000195781"/>
    </source>
</evidence>
<keyword evidence="3" id="KW-1185">Reference proteome</keyword>
<dbReference type="RefSeq" id="WP_094334983.1">
    <property type="nucleotide sequence ID" value="NZ_NFIE01000003.1"/>
</dbReference>
<dbReference type="Proteomes" id="UP000195781">
    <property type="component" value="Unassembled WGS sequence"/>
</dbReference>
<protein>
    <submittedName>
        <fullName evidence="2">AAA family ATPase</fullName>
    </submittedName>
</protein>
<accession>A0A1Y3XVI4</accession>
<dbReference type="Pfam" id="PF04326">
    <property type="entry name" value="SLFN_AlbA_2"/>
    <property type="match status" value="1"/>
</dbReference>
<gene>
    <name evidence="2" type="ORF">B5G02_01830</name>
</gene>